<evidence type="ECO:0000313" key="1">
    <source>
        <dbReference type="EMBL" id="CYU44103.1"/>
    </source>
</evidence>
<proteinExistence type="predicted"/>
<evidence type="ECO:0000313" key="2">
    <source>
        <dbReference type="Proteomes" id="UP000072618"/>
    </source>
</evidence>
<dbReference type="EMBL" id="FIGJ01000005">
    <property type="protein sequence ID" value="CYU44103.1"/>
    <property type="molecule type" value="Genomic_DNA"/>
</dbReference>
<name>A0A0M9FDM8_STRSU</name>
<accession>A0A0M9FDM8</accession>
<dbReference type="AlphaFoldDB" id="A0A0M9FDM8"/>
<protein>
    <submittedName>
        <fullName evidence="1">Uncharacterized protein</fullName>
    </submittedName>
</protein>
<reference evidence="1 2" key="1">
    <citation type="submission" date="2016-02" db="EMBL/GenBank/DDBJ databases">
        <authorList>
            <consortium name="Pathogen Informatics"/>
        </authorList>
    </citation>
    <scope>NUCLEOTIDE SEQUENCE [LARGE SCALE GENOMIC DNA]</scope>
    <source>
        <strain evidence="1 2">LSS32</strain>
    </source>
</reference>
<gene>
    <name evidence="1" type="ORF">ERS132394_00540</name>
</gene>
<dbReference type="Proteomes" id="UP000072618">
    <property type="component" value="Unassembled WGS sequence"/>
</dbReference>
<organism evidence="1 2">
    <name type="scientific">Streptococcus suis</name>
    <dbReference type="NCBI Taxonomy" id="1307"/>
    <lineage>
        <taxon>Bacteria</taxon>
        <taxon>Bacillati</taxon>
        <taxon>Bacillota</taxon>
        <taxon>Bacilli</taxon>
        <taxon>Lactobacillales</taxon>
        <taxon>Streptococcaceae</taxon>
        <taxon>Streptococcus</taxon>
    </lineage>
</organism>
<sequence>MELVLPNNYVALEQEEMMYLDGEGWIADSFAVGGGVIKGFVWAVQTASYASALGTVALPIVGTVSVGTLGAISGAVTGYITGYKTGRWLGRWIETNIFGWK</sequence>
<dbReference type="RefSeq" id="WP_029988915.1">
    <property type="nucleotide sequence ID" value="NZ_CEEO01000040.1"/>
</dbReference>
<dbReference type="PATRIC" id="fig|1307.472.peg.848"/>